<dbReference type="InterPro" id="IPR002937">
    <property type="entry name" value="Amino_oxidase"/>
</dbReference>
<protein>
    <recommendedName>
        <fullName evidence="1">Amine oxidase domain-containing protein</fullName>
    </recommendedName>
</protein>
<comment type="caution">
    <text evidence="2">The sequence shown here is derived from an EMBL/GenBank/DDBJ whole genome shotgun (WGS) entry which is preliminary data.</text>
</comment>
<evidence type="ECO:0000313" key="2">
    <source>
        <dbReference type="EMBL" id="MBM3282108.1"/>
    </source>
</evidence>
<proteinExistence type="predicted"/>
<dbReference type="GO" id="GO:0008767">
    <property type="term" value="F:UDP-galactopyranose mutase activity"/>
    <property type="evidence" value="ECO:0007669"/>
    <property type="project" value="TreeGrafter"/>
</dbReference>
<dbReference type="NCBIfam" id="NF005548">
    <property type="entry name" value="PRK07208.1-4"/>
    <property type="match status" value="1"/>
</dbReference>
<sequence>MTAQPTVLILGAGPSGMAAGMELYKKNISFEFVEKNNQVGGLARTMEFGGFKTDIGPHRFFSKNQYLYTFIEELLGEKWILVNRFTRFYANGKLFKYPNDIMEVLTKFGPINLIRAVTDYGFEKARSKIAPRKMNSFEDYAIANFGKTLAEVNMINYTEKVWGIPCKDISVDWAQQRIKGLGLTAILKKALLKSKDVKTLVDQFYYPDEGTGLIYEAIKKKVEKTNTFHLESVPTAVHHENNKIVSVDIKTKDKTKTFAPEHLLTSIPMTEFVKLMSPAPPRDVLEAASRLRYRSQVYLFITINKPSVSPDQWIYFPPKEIPFGRIAEMNNFSKKMSPPGKTSLMIEFFCWEGDEIWNASKEKLLQDTVFWLNKLGFLSMNEVENAYLHRQTNVYPVYNIGYEKNLDVVKNYLNQFTNLEYIGRPGRFRYTNQDHSLEMGILAARSIIEKKDYDLDKVGSENEYFEKGTIGKQNVY</sequence>
<organism evidence="2 3">
    <name type="scientific">Candidatus Iainarchaeum sp</name>
    <dbReference type="NCBI Taxonomy" id="3101447"/>
    <lineage>
        <taxon>Archaea</taxon>
        <taxon>Candidatus Iainarchaeota</taxon>
        <taxon>Candidatus Iainarchaeia</taxon>
        <taxon>Candidatus Iainarchaeales</taxon>
        <taxon>Candidatus Iainarchaeaceae</taxon>
        <taxon>Candidatus Iainarchaeum</taxon>
    </lineage>
</organism>
<reference evidence="2" key="1">
    <citation type="submission" date="2019-03" db="EMBL/GenBank/DDBJ databases">
        <title>Lake Tanganyika Metagenome-Assembled Genomes (MAGs).</title>
        <authorList>
            <person name="Tran P."/>
        </authorList>
    </citation>
    <scope>NUCLEOTIDE SEQUENCE</scope>
    <source>
        <strain evidence="2">M_DeepCast_50m_m2_156</strain>
    </source>
</reference>
<dbReference type="Gene3D" id="3.50.50.60">
    <property type="entry name" value="FAD/NAD(P)-binding domain"/>
    <property type="match status" value="1"/>
</dbReference>
<dbReference type="Proteomes" id="UP000774699">
    <property type="component" value="Unassembled WGS sequence"/>
</dbReference>
<dbReference type="Pfam" id="PF01593">
    <property type="entry name" value="Amino_oxidase"/>
    <property type="match status" value="1"/>
</dbReference>
<dbReference type="SUPFAM" id="SSF51905">
    <property type="entry name" value="FAD/NAD(P)-binding domain"/>
    <property type="match status" value="1"/>
</dbReference>
<accession>A0A8T4CAY5</accession>
<dbReference type="GO" id="GO:0005829">
    <property type="term" value="C:cytosol"/>
    <property type="evidence" value="ECO:0007669"/>
    <property type="project" value="TreeGrafter"/>
</dbReference>
<feature type="domain" description="Amine oxidase" evidence="1">
    <location>
        <begin position="15"/>
        <end position="369"/>
    </location>
</feature>
<dbReference type="EMBL" id="VGJJ01000010">
    <property type="protein sequence ID" value="MBM3282108.1"/>
    <property type="molecule type" value="Genomic_DNA"/>
</dbReference>
<gene>
    <name evidence="2" type="ORF">FJY86_02080</name>
</gene>
<dbReference type="AlphaFoldDB" id="A0A8T4CAY5"/>
<dbReference type="GO" id="GO:0050660">
    <property type="term" value="F:flavin adenine dinucleotide binding"/>
    <property type="evidence" value="ECO:0007669"/>
    <property type="project" value="TreeGrafter"/>
</dbReference>
<name>A0A8T4CAY5_9ARCH</name>
<evidence type="ECO:0000259" key="1">
    <source>
        <dbReference type="Pfam" id="PF01593"/>
    </source>
</evidence>
<dbReference type="GO" id="GO:0016491">
    <property type="term" value="F:oxidoreductase activity"/>
    <property type="evidence" value="ECO:0007669"/>
    <property type="project" value="InterPro"/>
</dbReference>
<dbReference type="PANTHER" id="PTHR21197">
    <property type="entry name" value="UDP-GALACTOPYRANOSE MUTASE"/>
    <property type="match status" value="1"/>
</dbReference>
<dbReference type="InterPro" id="IPR036188">
    <property type="entry name" value="FAD/NAD-bd_sf"/>
</dbReference>
<dbReference type="PANTHER" id="PTHR21197:SF0">
    <property type="entry name" value="UDP-GALACTOPYRANOSE MUTASE"/>
    <property type="match status" value="1"/>
</dbReference>
<evidence type="ECO:0000313" key="3">
    <source>
        <dbReference type="Proteomes" id="UP000774699"/>
    </source>
</evidence>